<accession>A0A6M3JM55</accession>
<protein>
    <submittedName>
        <fullName evidence="2">Uncharacterized protein</fullName>
    </submittedName>
</protein>
<evidence type="ECO:0000313" key="1">
    <source>
        <dbReference type="EMBL" id="QJA66767.1"/>
    </source>
</evidence>
<dbReference type="EMBL" id="MT141763">
    <property type="protein sequence ID" value="QJA70091.1"/>
    <property type="molecule type" value="Genomic_DNA"/>
</dbReference>
<reference evidence="2" key="1">
    <citation type="submission" date="2020-03" db="EMBL/GenBank/DDBJ databases">
        <title>The deep terrestrial virosphere.</title>
        <authorList>
            <person name="Holmfeldt K."/>
            <person name="Nilsson E."/>
            <person name="Simone D."/>
            <person name="Lopez-Fernandez M."/>
            <person name="Wu X."/>
            <person name="de Brujin I."/>
            <person name="Lundin D."/>
            <person name="Andersson A."/>
            <person name="Bertilsson S."/>
            <person name="Dopson M."/>
        </authorList>
    </citation>
    <scope>NUCLEOTIDE SEQUENCE</scope>
    <source>
        <strain evidence="2">MM415A04006</strain>
        <strain evidence="1">MM415B00334</strain>
    </source>
</reference>
<dbReference type="AlphaFoldDB" id="A0A6M3JM55"/>
<evidence type="ECO:0000313" key="2">
    <source>
        <dbReference type="EMBL" id="QJA70091.1"/>
    </source>
</evidence>
<gene>
    <name evidence="2" type="ORF">MM415A04006_0010</name>
    <name evidence="1" type="ORF">MM415B00334_0020</name>
</gene>
<name>A0A6M3JM55_9ZZZZ</name>
<organism evidence="2">
    <name type="scientific">viral metagenome</name>
    <dbReference type="NCBI Taxonomy" id="1070528"/>
    <lineage>
        <taxon>unclassified sequences</taxon>
        <taxon>metagenomes</taxon>
        <taxon>organismal metagenomes</taxon>
    </lineage>
</organism>
<dbReference type="EMBL" id="MT141560">
    <property type="protein sequence ID" value="QJA66767.1"/>
    <property type="molecule type" value="Genomic_DNA"/>
</dbReference>
<proteinExistence type="predicted"/>
<sequence>MLLKIEVTVADVMGGFRIFAKINDGGEERTLVEGFTPREALIPNRVAEVLKTYFAPKKDEAKPPAPEILETYFKEE</sequence>